<dbReference type="InterPro" id="IPR036116">
    <property type="entry name" value="FN3_sf"/>
</dbReference>
<name>A0A7V5UE69_CALAY</name>
<organism evidence="1">
    <name type="scientific">Caldithrix abyssi</name>
    <dbReference type="NCBI Taxonomy" id="187145"/>
    <lineage>
        <taxon>Bacteria</taxon>
        <taxon>Pseudomonadati</taxon>
        <taxon>Calditrichota</taxon>
        <taxon>Calditrichia</taxon>
        <taxon>Calditrichales</taxon>
        <taxon>Calditrichaceae</taxon>
        <taxon>Caldithrix</taxon>
    </lineage>
</organism>
<dbReference type="EMBL" id="DROD01000127">
    <property type="protein sequence ID" value="HHJ51894.1"/>
    <property type="molecule type" value="Genomic_DNA"/>
</dbReference>
<protein>
    <submittedName>
        <fullName evidence="1">Fibronectin type III domain-containing protein</fullName>
    </submittedName>
</protein>
<dbReference type="Gene3D" id="2.60.40.10">
    <property type="entry name" value="Immunoglobulins"/>
    <property type="match status" value="1"/>
</dbReference>
<dbReference type="InterPro" id="IPR003961">
    <property type="entry name" value="FN3_dom"/>
</dbReference>
<comment type="caution">
    <text evidence="1">The sequence shown here is derived from an EMBL/GenBank/DDBJ whole genome shotgun (WGS) entry which is preliminary data.</text>
</comment>
<dbReference type="SUPFAM" id="SSF49265">
    <property type="entry name" value="Fibronectin type III"/>
    <property type="match status" value="1"/>
</dbReference>
<dbReference type="Proteomes" id="UP000886124">
    <property type="component" value="Unassembled WGS sequence"/>
</dbReference>
<dbReference type="AlphaFoldDB" id="A0A7V5UE69"/>
<dbReference type="InterPro" id="IPR013783">
    <property type="entry name" value="Ig-like_fold"/>
</dbReference>
<dbReference type="CDD" id="cd00063">
    <property type="entry name" value="FN3"/>
    <property type="match status" value="1"/>
</dbReference>
<accession>A0A7V5UE69</accession>
<proteinExistence type="predicted"/>
<gene>
    <name evidence="1" type="ORF">ENJ89_01755</name>
</gene>
<evidence type="ECO:0000313" key="1">
    <source>
        <dbReference type="EMBL" id="HHJ51894.1"/>
    </source>
</evidence>
<reference evidence="1" key="1">
    <citation type="journal article" date="2020" name="mSystems">
        <title>Genome- and Community-Level Interaction Insights into Carbon Utilization and Element Cycling Functions of Hydrothermarchaeota in Hydrothermal Sediment.</title>
        <authorList>
            <person name="Zhou Z."/>
            <person name="Liu Y."/>
            <person name="Xu W."/>
            <person name="Pan J."/>
            <person name="Luo Z.H."/>
            <person name="Li M."/>
        </authorList>
    </citation>
    <scope>NUCLEOTIDE SEQUENCE [LARGE SCALE GENOMIC DNA]</scope>
    <source>
        <strain evidence="1">HyVt-527</strain>
    </source>
</reference>
<sequence>MSLTNPMSGEFSLKFQIQEIDSTILPGVLPELNFQLIVKNLSGDSIVSDGLVVRRVINQAVGMISPQEGEAVQDSVVFRWEKAELDFPFVYNLHYTLVQTSEQFAINDIPSDQTSVVVKNLQPGSYLWQVQIVDRLGNLSESSIVLFRYVQ</sequence>